<reference evidence="1" key="2">
    <citation type="submission" date="2020-09" db="EMBL/GenBank/DDBJ databases">
        <authorList>
            <person name="Sun Q."/>
            <person name="Zhou Y."/>
        </authorList>
    </citation>
    <scope>NUCLEOTIDE SEQUENCE</scope>
    <source>
        <strain evidence="1">CGMCC 4.5737</strain>
    </source>
</reference>
<proteinExistence type="predicted"/>
<comment type="caution">
    <text evidence="1">The sequence shown here is derived from an EMBL/GenBank/DDBJ whole genome shotgun (WGS) entry which is preliminary data.</text>
</comment>
<dbReference type="AlphaFoldDB" id="A0A8J3CDX4"/>
<dbReference type="InterPro" id="IPR058532">
    <property type="entry name" value="YjbR/MT2646/Rv2570-like"/>
</dbReference>
<keyword evidence="2" id="KW-1185">Reference proteome</keyword>
<dbReference type="Proteomes" id="UP000637578">
    <property type="component" value="Unassembled WGS sequence"/>
</dbReference>
<dbReference type="SUPFAM" id="SSF142906">
    <property type="entry name" value="YjbR-like"/>
    <property type="match status" value="1"/>
</dbReference>
<reference evidence="1" key="1">
    <citation type="journal article" date="2014" name="Int. J. Syst. Evol. Microbiol.">
        <title>Complete genome sequence of Corynebacterium casei LMG S-19264T (=DSM 44701T), isolated from a smear-ripened cheese.</title>
        <authorList>
            <consortium name="US DOE Joint Genome Institute (JGI-PGF)"/>
            <person name="Walter F."/>
            <person name="Albersmeier A."/>
            <person name="Kalinowski J."/>
            <person name="Ruckert C."/>
        </authorList>
    </citation>
    <scope>NUCLEOTIDE SEQUENCE</scope>
    <source>
        <strain evidence="1">CGMCC 4.5737</strain>
    </source>
</reference>
<evidence type="ECO:0000313" key="2">
    <source>
        <dbReference type="Proteomes" id="UP000637578"/>
    </source>
</evidence>
<name>A0A8J3CDX4_9PSEU</name>
<gene>
    <name evidence="1" type="ORF">GCM10012275_26620</name>
</gene>
<dbReference type="Pfam" id="PF04237">
    <property type="entry name" value="YjbR"/>
    <property type="match status" value="1"/>
</dbReference>
<protein>
    <recommendedName>
        <fullName evidence="3">MmcQ/YjbR family DNA-binding protein</fullName>
    </recommendedName>
</protein>
<dbReference type="Gene3D" id="3.90.1150.30">
    <property type="match status" value="1"/>
</dbReference>
<organism evidence="1 2">
    <name type="scientific">Longimycelium tulufanense</name>
    <dbReference type="NCBI Taxonomy" id="907463"/>
    <lineage>
        <taxon>Bacteria</taxon>
        <taxon>Bacillati</taxon>
        <taxon>Actinomycetota</taxon>
        <taxon>Actinomycetes</taxon>
        <taxon>Pseudonocardiales</taxon>
        <taxon>Pseudonocardiaceae</taxon>
        <taxon>Longimycelium</taxon>
    </lineage>
</organism>
<evidence type="ECO:0008006" key="3">
    <source>
        <dbReference type="Google" id="ProtNLM"/>
    </source>
</evidence>
<evidence type="ECO:0000313" key="1">
    <source>
        <dbReference type="EMBL" id="GGM54200.1"/>
    </source>
</evidence>
<accession>A0A8J3CDX4</accession>
<dbReference type="InterPro" id="IPR038056">
    <property type="entry name" value="YjbR-like_sf"/>
</dbReference>
<dbReference type="RefSeq" id="WP_189057438.1">
    <property type="nucleotide sequence ID" value="NZ_BMMK01000010.1"/>
</dbReference>
<sequence>MRAADLRWHALSLPAVEEVETWGLSTFRVRRKIFAMLSADGLAASIKATPDVQAALTSARPDIYSVAAYVGRYGWVSVVVRTADHGEVCDLLTEAWRRTAPKRVVTEFDAGT</sequence>
<dbReference type="EMBL" id="BMMK01000010">
    <property type="protein sequence ID" value="GGM54200.1"/>
    <property type="molecule type" value="Genomic_DNA"/>
</dbReference>